<evidence type="ECO:0000313" key="1">
    <source>
        <dbReference type="EMBL" id="CAK1593335.1"/>
    </source>
</evidence>
<comment type="caution">
    <text evidence="1">The sequence shown here is derived from an EMBL/GenBank/DDBJ whole genome shotgun (WGS) entry which is preliminary data.</text>
</comment>
<evidence type="ECO:0000313" key="2">
    <source>
        <dbReference type="Proteomes" id="UP001314205"/>
    </source>
</evidence>
<gene>
    <name evidence="1" type="ORF">PARMNEM_LOCUS13126</name>
</gene>
<sequence>MRTYLYITKLETDMTAYRQQLHALFTRQYPEITVSEQRISDQRRTIDRNKLLSQEEIHQLKEEVRIQLLEEEVYNNNINNNNNNNNNNN</sequence>
<protein>
    <submittedName>
        <fullName evidence="1">Uncharacterized protein</fullName>
    </submittedName>
</protein>
<proteinExistence type="predicted"/>
<dbReference type="EMBL" id="CAVLGL010000088">
    <property type="protein sequence ID" value="CAK1593335.1"/>
    <property type="molecule type" value="Genomic_DNA"/>
</dbReference>
<accession>A0AAV1LEP9</accession>
<dbReference type="AlphaFoldDB" id="A0AAV1LEP9"/>
<dbReference type="Proteomes" id="UP001314205">
    <property type="component" value="Unassembled WGS sequence"/>
</dbReference>
<organism evidence="1 2">
    <name type="scientific">Parnassius mnemosyne</name>
    <name type="common">clouded apollo</name>
    <dbReference type="NCBI Taxonomy" id="213953"/>
    <lineage>
        <taxon>Eukaryota</taxon>
        <taxon>Metazoa</taxon>
        <taxon>Ecdysozoa</taxon>
        <taxon>Arthropoda</taxon>
        <taxon>Hexapoda</taxon>
        <taxon>Insecta</taxon>
        <taxon>Pterygota</taxon>
        <taxon>Neoptera</taxon>
        <taxon>Endopterygota</taxon>
        <taxon>Lepidoptera</taxon>
        <taxon>Glossata</taxon>
        <taxon>Ditrysia</taxon>
        <taxon>Papilionoidea</taxon>
        <taxon>Papilionidae</taxon>
        <taxon>Parnassiinae</taxon>
        <taxon>Parnassini</taxon>
        <taxon>Parnassius</taxon>
        <taxon>Driopa</taxon>
    </lineage>
</organism>
<keyword evidence="2" id="KW-1185">Reference proteome</keyword>
<reference evidence="1 2" key="1">
    <citation type="submission" date="2023-11" db="EMBL/GenBank/DDBJ databases">
        <authorList>
            <person name="Hedman E."/>
            <person name="Englund M."/>
            <person name="Stromberg M."/>
            <person name="Nyberg Akerstrom W."/>
            <person name="Nylinder S."/>
            <person name="Jareborg N."/>
            <person name="Kallberg Y."/>
            <person name="Kronander E."/>
        </authorList>
    </citation>
    <scope>NUCLEOTIDE SEQUENCE [LARGE SCALE GENOMIC DNA]</scope>
</reference>
<name>A0AAV1LEP9_9NEOP</name>